<evidence type="ECO:0000313" key="2">
    <source>
        <dbReference type="EMBL" id="OAD67844.1"/>
    </source>
</evidence>
<organism evidence="2 3">
    <name type="scientific">Phycomyces blakesleeanus (strain ATCC 8743b / DSM 1359 / FGSC 10004 / NBRC 33097 / NRRL 1555)</name>
    <dbReference type="NCBI Taxonomy" id="763407"/>
    <lineage>
        <taxon>Eukaryota</taxon>
        <taxon>Fungi</taxon>
        <taxon>Fungi incertae sedis</taxon>
        <taxon>Mucoromycota</taxon>
        <taxon>Mucoromycotina</taxon>
        <taxon>Mucoromycetes</taxon>
        <taxon>Mucorales</taxon>
        <taxon>Phycomycetaceae</taxon>
        <taxon>Phycomyces</taxon>
    </lineage>
</organism>
<dbReference type="InterPro" id="IPR038717">
    <property type="entry name" value="Tc1-like_DDE_dom"/>
</dbReference>
<dbReference type="EMBL" id="KV440997">
    <property type="protein sequence ID" value="OAD67844.1"/>
    <property type="molecule type" value="Genomic_DNA"/>
</dbReference>
<name>A0A162NBZ1_PHYB8</name>
<feature type="domain" description="Tc1-like transposase DDE" evidence="1">
    <location>
        <begin position="45"/>
        <end position="129"/>
    </location>
</feature>
<dbReference type="InParanoid" id="A0A162NBZ1"/>
<sequence>MTTTILGTISPFCVVNVSVRCPKAMDSSKKRKAAERNRTVYKATSKRGTITGHYFNPLLSTTNVLNRHKMFKDNHIVMDNFPTNQHEDICKHIENCGYRCIYLPPYSLELNPIEQYWSIRKNKLRREQLLEEEILTIRIRMGCNQTLIGDLRGFFKYSIARFDDCLNRRPI</sequence>
<protein>
    <recommendedName>
        <fullName evidence="1">Tc1-like transposase DDE domain-containing protein</fullName>
    </recommendedName>
</protein>
<dbReference type="AlphaFoldDB" id="A0A162NBZ1"/>
<evidence type="ECO:0000259" key="1">
    <source>
        <dbReference type="Pfam" id="PF13358"/>
    </source>
</evidence>
<keyword evidence="3" id="KW-1185">Reference proteome</keyword>
<reference evidence="3" key="1">
    <citation type="submission" date="2015-06" db="EMBL/GenBank/DDBJ databases">
        <title>Expansion of signal transduction pathways in fungi by whole-genome duplication.</title>
        <authorList>
            <consortium name="DOE Joint Genome Institute"/>
            <person name="Corrochano L.M."/>
            <person name="Kuo A."/>
            <person name="Marcet-Houben M."/>
            <person name="Polaino S."/>
            <person name="Salamov A."/>
            <person name="Villalobos J.M."/>
            <person name="Alvarez M.I."/>
            <person name="Avalos J."/>
            <person name="Benito E.P."/>
            <person name="Benoit I."/>
            <person name="Burger G."/>
            <person name="Camino L.P."/>
            <person name="Canovas D."/>
            <person name="Cerda-Olmedo E."/>
            <person name="Cheng J.-F."/>
            <person name="Dominguez A."/>
            <person name="Elias M."/>
            <person name="Eslava A.P."/>
            <person name="Glaser F."/>
            <person name="Grimwood J."/>
            <person name="Gutierrez G."/>
            <person name="Heitman J."/>
            <person name="Henrissat B."/>
            <person name="Iturriaga E.A."/>
            <person name="Lang B.F."/>
            <person name="Lavin J.L."/>
            <person name="Lee S."/>
            <person name="Li W."/>
            <person name="Lindquist E."/>
            <person name="Lopez-Garcia S."/>
            <person name="Luque E.M."/>
            <person name="Marcos A.T."/>
            <person name="Martin J."/>
            <person name="McCluskey K."/>
            <person name="Medina H.R."/>
            <person name="Miralles-Duran A."/>
            <person name="Miyazaki A."/>
            <person name="Munoz-Torres E."/>
            <person name="Oguiza J.A."/>
            <person name="Ohm R."/>
            <person name="Olmedo M."/>
            <person name="Orejas M."/>
            <person name="Ortiz-Castellanos L."/>
            <person name="Pisabarro A.G."/>
            <person name="Rodriguez-Romero J."/>
            <person name="Ruiz-Herrera J."/>
            <person name="Ruiz-Vazquez R."/>
            <person name="Sanz C."/>
            <person name="Schackwitz W."/>
            <person name="Schmutz J."/>
            <person name="Shahriari M."/>
            <person name="Shelest E."/>
            <person name="Silva-Franco F."/>
            <person name="Soanes D."/>
            <person name="Syed K."/>
            <person name="Tagua V.G."/>
            <person name="Talbot N.J."/>
            <person name="Thon M."/>
            <person name="De vries R.P."/>
            <person name="Wiebenga A."/>
            <person name="Yadav J.S."/>
            <person name="Braun E.L."/>
            <person name="Baker S."/>
            <person name="Garre V."/>
            <person name="Horwitz B."/>
            <person name="Torres-Martinez S."/>
            <person name="Idnurm A."/>
            <person name="Herrera-Estrella A."/>
            <person name="Gabaldon T."/>
            <person name="Grigoriev I.V."/>
        </authorList>
    </citation>
    <scope>NUCLEOTIDE SEQUENCE [LARGE SCALE GENOMIC DNA]</scope>
    <source>
        <strain evidence="3">NRRL 1555(-)</strain>
    </source>
</reference>
<dbReference type="GeneID" id="29002815"/>
<dbReference type="InterPro" id="IPR036397">
    <property type="entry name" value="RNaseH_sf"/>
</dbReference>
<dbReference type="Gene3D" id="3.30.420.10">
    <property type="entry name" value="Ribonuclease H-like superfamily/Ribonuclease H"/>
    <property type="match status" value="1"/>
</dbReference>
<gene>
    <name evidence="2" type="ORF">PHYBLDRAFT_68211</name>
</gene>
<dbReference type="GO" id="GO:0003676">
    <property type="term" value="F:nucleic acid binding"/>
    <property type="evidence" value="ECO:0007669"/>
    <property type="project" value="InterPro"/>
</dbReference>
<dbReference type="Pfam" id="PF13358">
    <property type="entry name" value="DDE_3"/>
    <property type="match status" value="1"/>
</dbReference>
<dbReference type="Proteomes" id="UP000077315">
    <property type="component" value="Unassembled WGS sequence"/>
</dbReference>
<dbReference type="VEuPathDB" id="FungiDB:PHYBLDRAFT_68211"/>
<accession>A0A162NBZ1</accession>
<dbReference type="OrthoDB" id="4022870at2759"/>
<evidence type="ECO:0000313" key="3">
    <source>
        <dbReference type="Proteomes" id="UP000077315"/>
    </source>
</evidence>
<proteinExistence type="predicted"/>
<dbReference type="RefSeq" id="XP_018285884.1">
    <property type="nucleotide sequence ID" value="XM_018441909.1"/>
</dbReference>